<sequence>MMKSDVLGVILVYAYVAILLLISEKILKKYPLLSRKFLHIMVGNIIFLLPIFETRWAMAFIAAAPFILITFLLSPYSPLKIPSTASMAGHGLGLVYYSISWTLLAFLFFQRPEIIAVGIGAMSYGDGFASLIGKKIGKRKYIIGGNTKSIEGSLSMFFATLIILFISLLYYQVLGDFHSIVTLVVVSLGATAVEGITPKGLDNLSVSLLSALMYYALAG</sequence>
<dbReference type="GO" id="GO:0004143">
    <property type="term" value="F:ATP-dependent diacylglycerol kinase activity"/>
    <property type="evidence" value="ECO:0007669"/>
    <property type="project" value="InterPro"/>
</dbReference>
<reference evidence="2" key="1">
    <citation type="journal article" date="2020" name="mSystems">
        <title>Genome- and Community-Level Interaction Insights into Carbon Utilization and Element Cycling Functions of Hydrothermarchaeota in Hydrothermal Sediment.</title>
        <authorList>
            <person name="Zhou Z."/>
            <person name="Liu Y."/>
            <person name="Xu W."/>
            <person name="Pan J."/>
            <person name="Luo Z.H."/>
            <person name="Li M."/>
        </authorList>
    </citation>
    <scope>NUCLEOTIDE SEQUENCE [LARGE SCALE GENOMIC DNA]</scope>
    <source>
        <strain evidence="2">HyVt-85</strain>
    </source>
</reference>
<evidence type="ECO:0000256" key="1">
    <source>
        <dbReference type="SAM" id="Phobius"/>
    </source>
</evidence>
<feature type="transmembrane region" description="Helical" evidence="1">
    <location>
        <begin position="35"/>
        <end position="52"/>
    </location>
</feature>
<keyword evidence="1" id="KW-0472">Membrane</keyword>
<feature type="transmembrane region" description="Helical" evidence="1">
    <location>
        <begin position="154"/>
        <end position="171"/>
    </location>
</feature>
<dbReference type="PANTHER" id="PTHR31303:SF1">
    <property type="entry name" value="CTP-DEPENDENT DIACYLGLYCEROL KINASE 1"/>
    <property type="match status" value="1"/>
</dbReference>
<evidence type="ECO:0000313" key="2">
    <source>
        <dbReference type="EMBL" id="HHE75873.1"/>
    </source>
</evidence>
<feature type="transmembrane region" description="Helical" evidence="1">
    <location>
        <begin position="58"/>
        <end position="76"/>
    </location>
</feature>
<keyword evidence="2" id="KW-0808">Transferase</keyword>
<keyword evidence="2" id="KW-0548">Nucleotidyltransferase</keyword>
<gene>
    <name evidence="2" type="ORF">ENL31_01940</name>
</gene>
<feature type="transmembrane region" description="Helical" evidence="1">
    <location>
        <begin position="6"/>
        <end position="23"/>
    </location>
</feature>
<feature type="transmembrane region" description="Helical" evidence="1">
    <location>
        <begin position="88"/>
        <end position="108"/>
    </location>
</feature>
<dbReference type="AlphaFoldDB" id="A0A7J3T9H1"/>
<name>A0A7J3T9H1_9ARCH</name>
<feature type="transmembrane region" description="Helical" evidence="1">
    <location>
        <begin position="114"/>
        <end position="133"/>
    </location>
</feature>
<dbReference type="PANTHER" id="PTHR31303">
    <property type="entry name" value="CTP-DEPENDENT DIACYLGLYCEROL KINASE 1"/>
    <property type="match status" value="1"/>
</dbReference>
<dbReference type="EMBL" id="DRTM01000136">
    <property type="protein sequence ID" value="HHE75873.1"/>
    <property type="molecule type" value="Genomic_DNA"/>
</dbReference>
<organism evidence="2">
    <name type="scientific">Candidatus Aciduliprofundum boonei</name>
    <dbReference type="NCBI Taxonomy" id="379547"/>
    <lineage>
        <taxon>Archaea</taxon>
        <taxon>Methanobacteriati</taxon>
        <taxon>Thermoplasmatota</taxon>
        <taxon>DHVE2 group</taxon>
        <taxon>Candidatus Aciduliprofundum</taxon>
    </lineage>
</organism>
<dbReference type="Proteomes" id="UP000886130">
    <property type="component" value="Unassembled WGS sequence"/>
</dbReference>
<keyword evidence="1" id="KW-0812">Transmembrane</keyword>
<keyword evidence="1" id="KW-1133">Transmembrane helix</keyword>
<dbReference type="InterPro" id="IPR037997">
    <property type="entry name" value="Dgk1-like"/>
</dbReference>
<dbReference type="GO" id="GO:0016779">
    <property type="term" value="F:nucleotidyltransferase activity"/>
    <property type="evidence" value="ECO:0007669"/>
    <property type="project" value="UniProtKB-KW"/>
</dbReference>
<proteinExistence type="predicted"/>
<protein>
    <submittedName>
        <fullName evidence="2">Phosphatidate cytidylyltransferase</fullName>
    </submittedName>
</protein>
<comment type="caution">
    <text evidence="2">The sequence shown here is derived from an EMBL/GenBank/DDBJ whole genome shotgun (WGS) entry which is preliminary data.</text>
</comment>
<accession>A0A7J3T9H1</accession>